<comment type="caution">
    <text evidence="2">The sequence shown here is derived from an EMBL/GenBank/DDBJ whole genome shotgun (WGS) entry which is preliminary data.</text>
</comment>
<sequence>MAVDTAIGSLTRERIIQAIDTHTSLLSQMVALEHAPLTVKQQEAYLDDLKLKLLDLKSELMELRRVTSKERKVHQELRDSFARRYAHKMTGRSEKFVSKVEGEEREYLDALHQEQMAEEKRIFLDNAIDETEARVAELHAQAVEYEKVREKFELLYRQIFDGPTPDYPEEDEKELAVTTATEVFEKAHSKATNDLEAKLLLDKAEKVVATALEHCEQALLSSGLDIWGGGILADFVKRDNLSKAQACLAQAKTILEQAYSLQKAVGSFNEAQVASGHVLGDVIFDNIFSDYHFHKKVSETKMEMDGLYRHVKEENEIQTKRSIESNKKLEEAKAQLATARKDLEKIRREVFELAAHGGMPPVYEATEAQMLISQPEKAISQLVTVEIAGIE</sequence>
<proteinExistence type="predicted"/>
<reference evidence="3" key="2">
    <citation type="submission" date="2013-04" db="EMBL/GenBank/DDBJ databases">
        <title>Genomic mechanisms accounting for the adaptation to parasitism in nematode-trapping fungi.</title>
        <authorList>
            <person name="Ahren D.G."/>
        </authorList>
    </citation>
    <scope>NUCLEOTIDE SEQUENCE [LARGE SCALE GENOMIC DNA]</scope>
    <source>
        <strain evidence="3">CBS 200.50</strain>
    </source>
</reference>
<dbReference type="OrthoDB" id="2562743at2759"/>
<dbReference type="HOGENOM" id="CLU_044873_1_0_1"/>
<keyword evidence="3" id="KW-1185">Reference proteome</keyword>
<dbReference type="EMBL" id="AQGS01000532">
    <property type="protein sequence ID" value="EPS38696.1"/>
    <property type="molecule type" value="Genomic_DNA"/>
</dbReference>
<dbReference type="PANTHER" id="PTHR21974">
    <property type="entry name" value="RE15880P"/>
    <property type="match status" value="1"/>
</dbReference>
<dbReference type="OMA" id="FRRFAHK"/>
<dbReference type="eggNOG" id="ENOG502RXPA">
    <property type="taxonomic scope" value="Eukaryota"/>
</dbReference>
<reference evidence="2 3" key="1">
    <citation type="journal article" date="2013" name="PLoS Genet.">
        <title>Genomic mechanisms accounting for the adaptation to parasitism in nematode-trapping fungi.</title>
        <authorList>
            <person name="Meerupati T."/>
            <person name="Andersson K.M."/>
            <person name="Friman E."/>
            <person name="Kumar D."/>
            <person name="Tunlid A."/>
            <person name="Ahren D."/>
        </authorList>
    </citation>
    <scope>NUCLEOTIDE SEQUENCE [LARGE SCALE GENOMIC DNA]</scope>
    <source>
        <strain evidence="2 3">CBS 200.50</strain>
    </source>
</reference>
<organism evidence="2 3">
    <name type="scientific">Dactylellina haptotyla (strain CBS 200.50)</name>
    <name type="common">Nematode-trapping fungus</name>
    <name type="synonym">Monacrosporium haptotylum</name>
    <dbReference type="NCBI Taxonomy" id="1284197"/>
    <lineage>
        <taxon>Eukaryota</taxon>
        <taxon>Fungi</taxon>
        <taxon>Dikarya</taxon>
        <taxon>Ascomycota</taxon>
        <taxon>Pezizomycotina</taxon>
        <taxon>Orbiliomycetes</taxon>
        <taxon>Orbiliales</taxon>
        <taxon>Orbiliaceae</taxon>
        <taxon>Dactylellina</taxon>
    </lineage>
</organism>
<evidence type="ECO:0000256" key="1">
    <source>
        <dbReference type="SAM" id="Coils"/>
    </source>
</evidence>
<gene>
    <name evidence="2" type="ORF">H072_7569</name>
</gene>
<feature type="coiled-coil region" evidence="1">
    <location>
        <begin position="322"/>
        <end position="349"/>
    </location>
</feature>
<evidence type="ECO:0000313" key="3">
    <source>
        <dbReference type="Proteomes" id="UP000015100"/>
    </source>
</evidence>
<dbReference type="AlphaFoldDB" id="S8AC73"/>
<dbReference type="STRING" id="1284197.S8AC73"/>
<feature type="coiled-coil region" evidence="1">
    <location>
        <begin position="39"/>
        <end position="66"/>
    </location>
</feature>
<protein>
    <submittedName>
        <fullName evidence="2">Uncharacterized protein</fullName>
    </submittedName>
</protein>
<keyword evidence="1" id="KW-0175">Coiled coil</keyword>
<dbReference type="Proteomes" id="UP000015100">
    <property type="component" value="Unassembled WGS sequence"/>
</dbReference>
<accession>S8AC73</accession>
<evidence type="ECO:0000313" key="2">
    <source>
        <dbReference type="EMBL" id="EPS38696.1"/>
    </source>
</evidence>
<name>S8AC73_DACHA</name>
<dbReference type="PANTHER" id="PTHR21974:SF2">
    <property type="entry name" value="RE15880P"/>
    <property type="match status" value="1"/>
</dbReference>